<keyword evidence="1" id="KW-0472">Membrane</keyword>
<evidence type="ECO:0000259" key="2">
    <source>
        <dbReference type="Pfam" id="PF01882"/>
    </source>
</evidence>
<protein>
    <submittedName>
        <fullName evidence="3">DUF58 domain-containing protein</fullName>
    </submittedName>
</protein>
<evidence type="ECO:0000256" key="1">
    <source>
        <dbReference type="SAM" id="Phobius"/>
    </source>
</evidence>
<accession>A0ABZ0RHU5</accession>
<feature type="transmembrane region" description="Helical" evidence="1">
    <location>
        <begin position="48"/>
        <end position="67"/>
    </location>
</feature>
<reference evidence="3 4" key="1">
    <citation type="submission" date="2023-11" db="EMBL/GenBank/DDBJ databases">
        <title>Coraliomargarita sp. nov., isolated from marine algae.</title>
        <authorList>
            <person name="Lee J.K."/>
            <person name="Baek J.H."/>
            <person name="Kim J.M."/>
            <person name="Choi D.G."/>
            <person name="Jeon C.O."/>
        </authorList>
    </citation>
    <scope>NUCLEOTIDE SEQUENCE [LARGE SCALE GENOMIC DNA]</scope>
    <source>
        <strain evidence="3 4">J2-16</strain>
    </source>
</reference>
<sequence>MADSQIELRRWHDWTDPDFFMEGRQQERRILPLFLRQILPRPVQRTKLTFTGWMLIIVALGIGSAAYNTSSNILFMTLSLLLSSLVLSGILAQVNFRKLQWSLQAPEHLQVGEVGMAEVVLKNGKQIFPSMSVVFRVSSTVAPAGESLYLKHSIAAGNSTSLEWTFVPKQRGAFLVQLHGVESYFPFGFLRKGVGDLVEETIWVWPTRVDYSFHPVVDGRRYQAGISRRLAGAGSDLLKVRPYEAGDPPRLIHWKATARMNQLMVRQLAQEGQSGFYLRIDRLGRDWNEAQVETLCSVACALAEDLFHAGRLETVSVEDESIAVRGMREVHAFFDLLARLHLKPGASSVNSEMGTVGRNWITFRPCGESGVTIHVNGEQAGEA</sequence>
<dbReference type="PANTHER" id="PTHR34351:SF1">
    <property type="entry name" value="SLR1927 PROTEIN"/>
    <property type="match status" value="1"/>
</dbReference>
<proteinExistence type="predicted"/>
<dbReference type="EMBL" id="CP138858">
    <property type="protein sequence ID" value="WPJ94673.1"/>
    <property type="molecule type" value="Genomic_DNA"/>
</dbReference>
<name>A0ABZ0RHU5_9BACT</name>
<keyword evidence="1" id="KW-0812">Transmembrane</keyword>
<evidence type="ECO:0000313" key="4">
    <source>
        <dbReference type="Proteomes" id="UP001324993"/>
    </source>
</evidence>
<keyword evidence="4" id="KW-1185">Reference proteome</keyword>
<feature type="domain" description="DUF58" evidence="2">
    <location>
        <begin position="240"/>
        <end position="288"/>
    </location>
</feature>
<dbReference type="Pfam" id="PF01882">
    <property type="entry name" value="DUF58"/>
    <property type="match status" value="1"/>
</dbReference>
<dbReference type="RefSeq" id="WP_319831589.1">
    <property type="nucleotide sequence ID" value="NZ_CP138858.1"/>
</dbReference>
<organism evidence="3 4">
    <name type="scientific">Coraliomargarita algicola</name>
    <dbReference type="NCBI Taxonomy" id="3092156"/>
    <lineage>
        <taxon>Bacteria</taxon>
        <taxon>Pseudomonadati</taxon>
        <taxon>Verrucomicrobiota</taxon>
        <taxon>Opitutia</taxon>
        <taxon>Puniceicoccales</taxon>
        <taxon>Coraliomargaritaceae</taxon>
        <taxon>Coraliomargarita</taxon>
    </lineage>
</organism>
<keyword evidence="1" id="KW-1133">Transmembrane helix</keyword>
<evidence type="ECO:0000313" key="3">
    <source>
        <dbReference type="EMBL" id="WPJ94673.1"/>
    </source>
</evidence>
<gene>
    <name evidence="3" type="ORF">SH580_14660</name>
</gene>
<dbReference type="PANTHER" id="PTHR34351">
    <property type="entry name" value="SLR1927 PROTEIN-RELATED"/>
    <property type="match status" value="1"/>
</dbReference>
<dbReference type="Proteomes" id="UP001324993">
    <property type="component" value="Chromosome"/>
</dbReference>
<dbReference type="InterPro" id="IPR002881">
    <property type="entry name" value="DUF58"/>
</dbReference>
<feature type="transmembrane region" description="Helical" evidence="1">
    <location>
        <begin position="73"/>
        <end position="92"/>
    </location>
</feature>